<proteinExistence type="predicted"/>
<evidence type="ECO:0000313" key="3">
    <source>
        <dbReference type="EMBL" id="RIH65275.1"/>
    </source>
</evidence>
<dbReference type="GO" id="GO:0046914">
    <property type="term" value="F:transition metal ion binding"/>
    <property type="evidence" value="ECO:0007669"/>
    <property type="project" value="InterPro"/>
</dbReference>
<dbReference type="SMART" id="SM00899">
    <property type="entry name" value="FeoA"/>
    <property type="match status" value="1"/>
</dbReference>
<evidence type="ECO:0000256" key="1">
    <source>
        <dbReference type="ARBA" id="ARBA00023004"/>
    </source>
</evidence>
<comment type="caution">
    <text evidence="3">The sequence shown here is derived from an EMBL/GenBank/DDBJ whole genome shotgun (WGS) entry which is preliminary data.</text>
</comment>
<dbReference type="OrthoDB" id="9811076at2"/>
<gene>
    <name evidence="3" type="ORF">D1164_10720</name>
</gene>
<name>A0A399CZS2_9BACT</name>
<keyword evidence="1" id="KW-0408">Iron</keyword>
<organism evidence="3 4">
    <name type="scientific">Mariniphaga sediminis</name>
    <dbReference type="NCBI Taxonomy" id="1628158"/>
    <lineage>
        <taxon>Bacteria</taxon>
        <taxon>Pseudomonadati</taxon>
        <taxon>Bacteroidota</taxon>
        <taxon>Bacteroidia</taxon>
        <taxon>Marinilabiliales</taxon>
        <taxon>Prolixibacteraceae</taxon>
        <taxon>Mariniphaga</taxon>
    </lineage>
</organism>
<evidence type="ECO:0000313" key="4">
    <source>
        <dbReference type="Proteomes" id="UP000266441"/>
    </source>
</evidence>
<dbReference type="InterPro" id="IPR008988">
    <property type="entry name" value="Transcriptional_repressor_C"/>
</dbReference>
<dbReference type="Gene3D" id="2.30.30.90">
    <property type="match status" value="1"/>
</dbReference>
<dbReference type="SUPFAM" id="SSF50037">
    <property type="entry name" value="C-terminal domain of transcriptional repressors"/>
    <property type="match status" value="1"/>
</dbReference>
<dbReference type="Proteomes" id="UP000266441">
    <property type="component" value="Unassembled WGS sequence"/>
</dbReference>
<dbReference type="InterPro" id="IPR007167">
    <property type="entry name" value="Fe-transptr_FeoA-like"/>
</dbReference>
<dbReference type="EMBL" id="QWET01000007">
    <property type="protein sequence ID" value="RIH65275.1"/>
    <property type="molecule type" value="Genomic_DNA"/>
</dbReference>
<sequence>MKNTIAHLKKGEKGIIGEYSTDAIPVKLQEMGCLPGNEVQLIQLSPFNDLLYLNISGSYFAIRRETAALIEIAKAE</sequence>
<dbReference type="Pfam" id="PF04023">
    <property type="entry name" value="FeoA"/>
    <property type="match status" value="1"/>
</dbReference>
<accession>A0A399CZS2</accession>
<dbReference type="AlphaFoldDB" id="A0A399CZS2"/>
<feature type="domain" description="Ferrous iron transporter FeoA-like" evidence="2">
    <location>
        <begin position="3"/>
        <end position="74"/>
    </location>
</feature>
<dbReference type="InterPro" id="IPR038157">
    <property type="entry name" value="FeoA_core_dom"/>
</dbReference>
<protein>
    <submittedName>
        <fullName evidence="3">Ferrous iron transport protein A</fullName>
    </submittedName>
</protein>
<keyword evidence="4" id="KW-1185">Reference proteome</keyword>
<reference evidence="3 4" key="1">
    <citation type="journal article" date="2015" name="Int. J. Syst. Evol. Microbiol.">
        <title>Mariniphaga sediminis sp. nov., isolated from coastal sediment.</title>
        <authorList>
            <person name="Wang F.Q."/>
            <person name="Shen Q.Y."/>
            <person name="Chen G.J."/>
            <person name="Du Z.J."/>
        </authorList>
    </citation>
    <scope>NUCLEOTIDE SEQUENCE [LARGE SCALE GENOMIC DNA]</scope>
    <source>
        <strain evidence="3 4">SY21</strain>
    </source>
</reference>
<evidence type="ECO:0000259" key="2">
    <source>
        <dbReference type="SMART" id="SM00899"/>
    </source>
</evidence>